<evidence type="ECO:0000313" key="3">
    <source>
        <dbReference type="EMBL" id="QJA79159.1"/>
    </source>
</evidence>
<feature type="compositionally biased region" description="Basic and acidic residues" evidence="1">
    <location>
        <begin position="29"/>
        <end position="45"/>
    </location>
</feature>
<protein>
    <submittedName>
        <fullName evidence="2">Uncharacterized protein</fullName>
    </submittedName>
</protein>
<feature type="compositionally biased region" description="Basic and acidic residues" evidence="1">
    <location>
        <begin position="53"/>
        <end position="105"/>
    </location>
</feature>
<feature type="compositionally biased region" description="Basic and acidic residues" evidence="1">
    <location>
        <begin position="226"/>
        <end position="247"/>
    </location>
</feature>
<evidence type="ECO:0000313" key="2">
    <source>
        <dbReference type="EMBL" id="QJA48436.1"/>
    </source>
</evidence>
<evidence type="ECO:0000256" key="1">
    <source>
        <dbReference type="SAM" id="MobiDB-lite"/>
    </source>
</evidence>
<feature type="region of interest" description="Disordered" evidence="1">
    <location>
        <begin position="1"/>
        <end position="105"/>
    </location>
</feature>
<dbReference type="EMBL" id="MT142369">
    <property type="protein sequence ID" value="QJA79159.1"/>
    <property type="molecule type" value="Genomic_DNA"/>
</dbReference>
<dbReference type="EMBL" id="MT144084">
    <property type="protein sequence ID" value="QJA48436.1"/>
    <property type="molecule type" value="Genomic_DNA"/>
</dbReference>
<organism evidence="2">
    <name type="scientific">viral metagenome</name>
    <dbReference type="NCBI Taxonomy" id="1070528"/>
    <lineage>
        <taxon>unclassified sequences</taxon>
        <taxon>metagenomes</taxon>
        <taxon>organismal metagenomes</taxon>
    </lineage>
</organism>
<name>A0A6H1ZKI1_9ZZZZ</name>
<sequence>MTEELNTAAIADAVFTADIDDPNYTPPVDDDKKKTPKEEENKGEDYESSDEDDNKKKEESAKKEEPKPEDKVLALEKKLEDAQKEINRLGYTLRKDKKETKKEEPAFNKAQLLQLYKEHKDNPEVVFQIMEEMNNLGKADAKIAAEKSADITTKKKEMDQYLEKMYPDAKKEGTELYEGIQKAIEWAHLDGHPFAEHLAFGLLAVKNLPETIKKIKEEAKAEALKISEKDLEKKAEDARKKKIEESKPGNSGKSSETIKATSLTAEQMETLTRLVGGKPTKAQIVRYSKMAGNKTGSVKTED</sequence>
<accession>A0A6H1ZKI1</accession>
<gene>
    <name evidence="3" type="ORF">MM415A00941_0006</name>
    <name evidence="2" type="ORF">TM448A00947_0006</name>
</gene>
<feature type="region of interest" description="Disordered" evidence="1">
    <location>
        <begin position="226"/>
        <end position="264"/>
    </location>
</feature>
<reference evidence="2" key="1">
    <citation type="submission" date="2020-03" db="EMBL/GenBank/DDBJ databases">
        <title>The deep terrestrial virosphere.</title>
        <authorList>
            <person name="Holmfeldt K."/>
            <person name="Nilsson E."/>
            <person name="Simone D."/>
            <person name="Lopez-Fernandez M."/>
            <person name="Wu X."/>
            <person name="de Brujin I."/>
            <person name="Lundin D."/>
            <person name="Andersson A."/>
            <person name="Bertilsson S."/>
            <person name="Dopson M."/>
        </authorList>
    </citation>
    <scope>NUCLEOTIDE SEQUENCE</scope>
    <source>
        <strain evidence="3">MM415A00941</strain>
        <strain evidence="2">TM448A00947</strain>
    </source>
</reference>
<proteinExistence type="predicted"/>
<dbReference type="AlphaFoldDB" id="A0A6H1ZKI1"/>
<feature type="compositionally biased region" description="Polar residues" evidence="1">
    <location>
        <begin position="248"/>
        <end position="264"/>
    </location>
</feature>